<dbReference type="Proteomes" id="UP000520011">
    <property type="component" value="Unassembled WGS sequence"/>
</dbReference>
<evidence type="ECO:0000313" key="2">
    <source>
        <dbReference type="Proteomes" id="UP000520011"/>
    </source>
</evidence>
<reference evidence="1 2" key="1">
    <citation type="submission" date="2020-08" db="EMBL/GenBank/DDBJ databases">
        <title>Genomic Encyclopedia of Type Strains, Phase IV (KMG-IV): sequencing the most valuable type-strain genomes for metagenomic binning, comparative biology and taxonomic classification.</title>
        <authorList>
            <person name="Goeker M."/>
        </authorList>
    </citation>
    <scope>NUCLEOTIDE SEQUENCE [LARGE SCALE GENOMIC DNA]</scope>
    <source>
        <strain evidence="1 2">DSM 16325</strain>
    </source>
</reference>
<comment type="caution">
    <text evidence="1">The sequence shown here is derived from an EMBL/GenBank/DDBJ whole genome shotgun (WGS) entry which is preliminary data.</text>
</comment>
<sequence length="91" mass="10143">MASLPNVHGIALSLEIYSQTESFSNALGTTAVAERCVFAIKWIRHELAKRGQHHAYAVVDNMPIELCHTARMYRVKRFQGIADIGLCASKK</sequence>
<accession>A0A7W8MXJ9</accession>
<dbReference type="EMBL" id="JACHEP010000020">
    <property type="protein sequence ID" value="MBB5325710.1"/>
    <property type="molecule type" value="Genomic_DNA"/>
</dbReference>
<keyword evidence="2" id="KW-1185">Reference proteome</keyword>
<protein>
    <submittedName>
        <fullName evidence="1">Uncharacterized protein</fullName>
    </submittedName>
</protein>
<organism evidence="1 2">
    <name type="scientific">Anoxybacteroides tepidamans</name>
    <dbReference type="NCBI Taxonomy" id="265948"/>
    <lineage>
        <taxon>Bacteria</taxon>
        <taxon>Bacillati</taxon>
        <taxon>Bacillota</taxon>
        <taxon>Bacilli</taxon>
        <taxon>Bacillales</taxon>
        <taxon>Anoxybacillaceae</taxon>
        <taxon>Anoxybacteroides</taxon>
    </lineage>
</organism>
<gene>
    <name evidence="1" type="ORF">HNQ34_002811</name>
</gene>
<proteinExistence type="predicted"/>
<dbReference type="AlphaFoldDB" id="A0A7W8MXJ9"/>
<name>A0A7W8MXJ9_9BACL</name>
<evidence type="ECO:0000313" key="1">
    <source>
        <dbReference type="EMBL" id="MBB5325710.1"/>
    </source>
</evidence>